<dbReference type="OrthoDB" id="1577640at2759"/>
<sequence>MPLKFGKHIQKRQLDIPEYAASFVDYKALKKLIKKLSATPVIHAQNDLSTQSAEALAPQASLQANKATFFFRLERELEKVNTFYLQKQAELKLRLDTLLDKKRGMQSRTSSASKLSSRYITLEEGFRQFSSDLNKLQQFVEINATAFSKILKKWDKTSKSRTKELYLSRAVEVQPCFNRDVISDLSDQATTNLLDLGAWAEGERTQYTASSSDQVPGAQSIQPTQGEEGDIDSPIVHAVKAGNEILVRDWITRLGTSADARDRVSKVFLNTVTEAPESTLQALLDSDLVNLNNTDEINERNCLHEAAISGRGLSAMYYATWEGHLECMMELTSVGRGSGLTRPSPLLQQTAPTLPSSSMPGPMSMEVEGIPDLSLPPPIIPMRRYGHNFLDTKTFVVISFGEPGSDAVQFYDDSKYPAARLTISSKSSDLIPRNLLLPIQDEFRVISFQIDSLDTFSIDFDIFPTFGSRVIARAVASSKVFSGTTSSSGTWHLELFDPRLRAIGRISFQYQVITPFRGVPLEITHFATYWKATSQFVAQPNALITGSSLSGEHVRLFVQTTSDGVPVLYPQWTINHYGLDVPVSRMTHEQFSTLGAQQGHHGEMLSSLSVTQSNDIPHVHQMLAASFASLHDALAQLPSDVHVEIHVLYPTKIEEDRLLLGPTQNINEVANAILTVVFNHARHLREQSDSFVRSVVFSSFNQDVCTALNWKQPNWQVGMDFIGAKSLSGPFNTTPVLHSDGSETDPVLLCNELGADTCMPARDPQKVLSSGRTTISIKEAVRIAQSNNFMGLICSSHLLDRVPALVESIKVSGLVLITDINVTPSRTLIAAPKPGSGPLMDRRSDRELPSLQSSHRWLRTLPIFLFILGVSTLAIFNYQKASSSVVNSTLYALRTNREAREVLGDEIYFNSQMPWIWGELNQLHGRINVQFWVKGRKARGLMKFRSERRTRRGYFETLEWSLELDDGTVINLLQSDDADPFTQATVNGGAPAEMQGSI</sequence>
<dbReference type="GO" id="GO:0006629">
    <property type="term" value="P:lipid metabolic process"/>
    <property type="evidence" value="ECO:0007669"/>
    <property type="project" value="InterPro"/>
</dbReference>
<keyword evidence="1" id="KW-0677">Repeat</keyword>
<keyword evidence="2" id="KW-0040">ANK repeat</keyword>
<feature type="domain" description="SPX" evidence="4">
    <location>
        <begin position="3"/>
        <end position="168"/>
    </location>
</feature>
<evidence type="ECO:0000259" key="5">
    <source>
        <dbReference type="PROSITE" id="PS51704"/>
    </source>
</evidence>
<feature type="compositionally biased region" description="Polar residues" evidence="3">
    <location>
        <begin position="205"/>
        <end position="225"/>
    </location>
</feature>
<dbReference type="InterPro" id="IPR057506">
    <property type="entry name" value="C2_GPCPD1"/>
</dbReference>
<dbReference type="AlphaFoldDB" id="A0A4U0WIA5"/>
<evidence type="ECO:0008006" key="8">
    <source>
        <dbReference type="Google" id="ProtNLM"/>
    </source>
</evidence>
<dbReference type="STRING" id="331657.A0A4U0WIA5"/>
<feature type="region of interest" description="Disordered" evidence="3">
    <location>
        <begin position="205"/>
        <end position="231"/>
    </location>
</feature>
<evidence type="ECO:0000259" key="4">
    <source>
        <dbReference type="PROSITE" id="PS51382"/>
    </source>
</evidence>
<dbReference type="InterPro" id="IPR042432">
    <property type="entry name" value="Coa1_fungi"/>
</dbReference>
<evidence type="ECO:0000313" key="6">
    <source>
        <dbReference type="EMBL" id="TKA62732.1"/>
    </source>
</evidence>
<dbReference type="Gene3D" id="3.20.20.190">
    <property type="entry name" value="Phosphatidylinositol (PI) phosphodiesterase"/>
    <property type="match status" value="1"/>
</dbReference>
<dbReference type="InterPro" id="IPR004331">
    <property type="entry name" value="SPX_dom"/>
</dbReference>
<evidence type="ECO:0000256" key="2">
    <source>
        <dbReference type="ARBA" id="ARBA00023043"/>
    </source>
</evidence>
<feature type="domain" description="GP-PDE" evidence="5">
    <location>
        <begin position="523"/>
        <end position="851"/>
    </location>
</feature>
<keyword evidence="7" id="KW-1185">Reference proteome</keyword>
<dbReference type="PROSITE" id="PS51382">
    <property type="entry name" value="SPX"/>
    <property type="match status" value="1"/>
</dbReference>
<dbReference type="SUPFAM" id="SSF51695">
    <property type="entry name" value="PLC-like phosphodiesterases"/>
    <property type="match status" value="1"/>
</dbReference>
<proteinExistence type="predicted"/>
<dbReference type="Pfam" id="PF25329">
    <property type="entry name" value="C2_GDE1"/>
    <property type="match status" value="1"/>
</dbReference>
<dbReference type="InterPro" id="IPR017946">
    <property type="entry name" value="PLC-like_Pdiesterase_TIM-brl"/>
</dbReference>
<dbReference type="GO" id="GO:0008081">
    <property type="term" value="F:phosphoric diester hydrolase activity"/>
    <property type="evidence" value="ECO:0007669"/>
    <property type="project" value="InterPro"/>
</dbReference>
<dbReference type="InterPro" id="IPR014807">
    <property type="entry name" value="Coa1"/>
</dbReference>
<evidence type="ECO:0000256" key="3">
    <source>
        <dbReference type="SAM" id="MobiDB-lite"/>
    </source>
</evidence>
<organism evidence="6 7">
    <name type="scientific">Cryomyces minteri</name>
    <dbReference type="NCBI Taxonomy" id="331657"/>
    <lineage>
        <taxon>Eukaryota</taxon>
        <taxon>Fungi</taxon>
        <taxon>Dikarya</taxon>
        <taxon>Ascomycota</taxon>
        <taxon>Pezizomycotina</taxon>
        <taxon>Dothideomycetes</taxon>
        <taxon>Dothideomycetes incertae sedis</taxon>
        <taxon>Cryomyces</taxon>
    </lineage>
</organism>
<dbReference type="PANTHER" id="PTHR28523:SF1">
    <property type="entry name" value="CYTOCHROME C OXIDASE ASSEMBLY FACTOR 1"/>
    <property type="match status" value="1"/>
</dbReference>
<dbReference type="GO" id="GO:0033617">
    <property type="term" value="P:mitochondrial respiratory chain complex IV assembly"/>
    <property type="evidence" value="ECO:0007669"/>
    <property type="project" value="InterPro"/>
</dbReference>
<protein>
    <recommendedName>
        <fullName evidence="8">SPX domain-containing protein</fullName>
    </recommendedName>
</protein>
<dbReference type="Pfam" id="PF03105">
    <property type="entry name" value="SPX"/>
    <property type="match status" value="1"/>
</dbReference>
<comment type="caution">
    <text evidence="6">The sequence shown here is derived from an EMBL/GenBank/DDBJ whole genome shotgun (WGS) entry which is preliminary data.</text>
</comment>
<accession>A0A4U0WIA5</accession>
<dbReference type="CDD" id="cd14483">
    <property type="entry name" value="SPX_PHO81_NUC-2_like"/>
    <property type="match status" value="1"/>
</dbReference>
<dbReference type="EMBL" id="NAJN01001513">
    <property type="protein sequence ID" value="TKA62732.1"/>
    <property type="molecule type" value="Genomic_DNA"/>
</dbReference>
<dbReference type="InterPro" id="IPR030395">
    <property type="entry name" value="GP_PDE_dom"/>
</dbReference>
<evidence type="ECO:0000256" key="1">
    <source>
        <dbReference type="ARBA" id="ARBA00022737"/>
    </source>
</evidence>
<reference evidence="6 7" key="1">
    <citation type="submission" date="2017-03" db="EMBL/GenBank/DDBJ databases">
        <title>Genomes of endolithic fungi from Antarctica.</title>
        <authorList>
            <person name="Coleine C."/>
            <person name="Masonjones S."/>
            <person name="Stajich J.E."/>
        </authorList>
    </citation>
    <scope>NUCLEOTIDE SEQUENCE [LARGE SCALE GENOMIC DNA]</scope>
    <source>
        <strain evidence="6 7">CCFEE 5187</strain>
    </source>
</reference>
<dbReference type="Proteomes" id="UP000308768">
    <property type="component" value="Unassembled WGS sequence"/>
</dbReference>
<gene>
    <name evidence="6" type="ORF">B0A49_07770</name>
</gene>
<name>A0A4U0WIA5_9PEZI</name>
<dbReference type="PANTHER" id="PTHR28523">
    <property type="entry name" value="CYTOCHROME C OXIDASE ASSEMBLY FACTOR 1"/>
    <property type="match status" value="1"/>
</dbReference>
<dbReference type="GO" id="GO:0005743">
    <property type="term" value="C:mitochondrial inner membrane"/>
    <property type="evidence" value="ECO:0007669"/>
    <property type="project" value="TreeGrafter"/>
</dbReference>
<dbReference type="Pfam" id="PF08695">
    <property type="entry name" value="Coa1"/>
    <property type="match status" value="1"/>
</dbReference>
<dbReference type="PROSITE" id="PS51704">
    <property type="entry name" value="GP_PDE"/>
    <property type="match status" value="1"/>
</dbReference>
<evidence type="ECO:0000313" key="7">
    <source>
        <dbReference type="Proteomes" id="UP000308768"/>
    </source>
</evidence>